<protein>
    <submittedName>
        <fullName evidence="1">Uncharacterized protein</fullName>
    </submittedName>
</protein>
<organism evidence="1 2">
    <name type="scientific">Dendrolimus kikuchii</name>
    <dbReference type="NCBI Taxonomy" id="765133"/>
    <lineage>
        <taxon>Eukaryota</taxon>
        <taxon>Metazoa</taxon>
        <taxon>Ecdysozoa</taxon>
        <taxon>Arthropoda</taxon>
        <taxon>Hexapoda</taxon>
        <taxon>Insecta</taxon>
        <taxon>Pterygota</taxon>
        <taxon>Neoptera</taxon>
        <taxon>Endopterygota</taxon>
        <taxon>Lepidoptera</taxon>
        <taxon>Glossata</taxon>
        <taxon>Ditrysia</taxon>
        <taxon>Bombycoidea</taxon>
        <taxon>Lasiocampidae</taxon>
        <taxon>Dendrolimus</taxon>
    </lineage>
</organism>
<gene>
    <name evidence="1" type="ORF">K1T71_001592</name>
</gene>
<dbReference type="Proteomes" id="UP000824533">
    <property type="component" value="Linkage Group LG03"/>
</dbReference>
<dbReference type="EMBL" id="CM034389">
    <property type="protein sequence ID" value="KAJ0182223.1"/>
    <property type="molecule type" value="Genomic_DNA"/>
</dbReference>
<comment type="caution">
    <text evidence="1">The sequence shown here is derived from an EMBL/GenBank/DDBJ whole genome shotgun (WGS) entry which is preliminary data.</text>
</comment>
<accession>A0ACC1DE49</accession>
<evidence type="ECO:0000313" key="1">
    <source>
        <dbReference type="EMBL" id="KAJ0182223.1"/>
    </source>
</evidence>
<evidence type="ECO:0000313" key="2">
    <source>
        <dbReference type="Proteomes" id="UP000824533"/>
    </source>
</evidence>
<keyword evidence="2" id="KW-1185">Reference proteome</keyword>
<sequence>MKLLLIVFILCLLCIANAAENEVEPRDKGEFALWIHIFYVMAIKLFILKIIYGAIFYVLVTKAWHFGLWFVHYLKEKKHEHYEYIEDHHEPYYEHDHGHHGYGEPYAYSKHGNNFKTSRIRYGNYGNSESQYGEYENGYKMNAYDADGSYSVKN</sequence>
<proteinExistence type="predicted"/>
<name>A0ACC1DE49_9NEOP</name>
<reference evidence="1 2" key="1">
    <citation type="journal article" date="2021" name="Front. Genet.">
        <title>Chromosome-Level Genome Assembly Reveals Significant Gene Expansion in the Toll and IMD Signaling Pathways of Dendrolimus kikuchii.</title>
        <authorList>
            <person name="Zhou J."/>
            <person name="Wu P."/>
            <person name="Xiong Z."/>
            <person name="Liu N."/>
            <person name="Zhao N."/>
            <person name="Ji M."/>
            <person name="Qiu Y."/>
            <person name="Yang B."/>
        </authorList>
    </citation>
    <scope>NUCLEOTIDE SEQUENCE [LARGE SCALE GENOMIC DNA]</scope>
    <source>
        <strain evidence="1">Ann1</strain>
    </source>
</reference>